<gene>
    <name evidence="3" type="ORF">Tc00.1047053510635.40</name>
</gene>
<feature type="chain" id="PRO_5004236524" evidence="2">
    <location>
        <begin position="20"/>
        <end position="274"/>
    </location>
</feature>
<dbReference type="GeneID" id="3538850"/>
<feature type="region of interest" description="Disordered" evidence="1">
    <location>
        <begin position="37"/>
        <end position="91"/>
    </location>
</feature>
<evidence type="ECO:0000256" key="1">
    <source>
        <dbReference type="SAM" id="MobiDB-lite"/>
    </source>
</evidence>
<proteinExistence type="predicted"/>
<dbReference type="InParanoid" id="Q4D231"/>
<keyword evidence="2" id="KW-0732">Signal</keyword>
<feature type="signal peptide" evidence="2">
    <location>
        <begin position="1"/>
        <end position="19"/>
    </location>
</feature>
<sequence length="274" mass="31113">MVFLSCIIFTSMWCECSNASRPHRAKAKHILRNNIDITEPPHWTRQSSGKQRERRQDTVSSHKETFKEMSAETVSSGSAAGHTGEETHMTAIPRRFLLPMPEKPTREGAAHGKHPPAHEMMRNDPYAKKVAHGPSCGPVSRYRVPVSRPLPLHTLEAIPDRRERALNVESSLAPLFRGSTEGAALPDFLTPSGNNRRREIEERKKQEQRVRSDPDARRRANEPRRMPNLERKVPRGFVPQCANVVKKAPLSHSENEYRSAKRGNRTAKRSKSEE</sequence>
<feature type="compositionally biased region" description="Basic and acidic residues" evidence="1">
    <location>
        <begin position="50"/>
        <end position="70"/>
    </location>
</feature>
<feature type="compositionally biased region" description="Basic residues" evidence="1">
    <location>
        <begin position="260"/>
        <end position="274"/>
    </location>
</feature>
<keyword evidence="4" id="KW-1185">Reference proteome</keyword>
<accession>Q4D231</accession>
<feature type="compositionally biased region" description="Basic and acidic residues" evidence="1">
    <location>
        <begin position="196"/>
        <end position="233"/>
    </location>
</feature>
<organism evidence="3 4">
    <name type="scientific">Trypanosoma cruzi (strain CL Brener)</name>
    <dbReference type="NCBI Taxonomy" id="353153"/>
    <lineage>
        <taxon>Eukaryota</taxon>
        <taxon>Discoba</taxon>
        <taxon>Euglenozoa</taxon>
        <taxon>Kinetoplastea</taxon>
        <taxon>Metakinetoplastina</taxon>
        <taxon>Trypanosomatida</taxon>
        <taxon>Trypanosomatidae</taxon>
        <taxon>Trypanosoma</taxon>
        <taxon>Schizotrypanum</taxon>
    </lineage>
</organism>
<protein>
    <submittedName>
        <fullName evidence="3">Uncharacterized protein</fullName>
    </submittedName>
</protein>
<feature type="region of interest" description="Disordered" evidence="1">
    <location>
        <begin position="182"/>
        <end position="274"/>
    </location>
</feature>
<reference evidence="3 4" key="1">
    <citation type="journal article" date="2005" name="Science">
        <title>The genome sequence of Trypanosoma cruzi, etiologic agent of Chagas disease.</title>
        <authorList>
            <person name="El-Sayed N.M."/>
            <person name="Myler P.J."/>
            <person name="Bartholomeu D.C."/>
            <person name="Nilsson D."/>
            <person name="Aggarwal G."/>
            <person name="Tran A.N."/>
            <person name="Ghedin E."/>
            <person name="Worthey E.A."/>
            <person name="Delcher A.L."/>
            <person name="Blandin G."/>
            <person name="Westenberger S.J."/>
            <person name="Caler E."/>
            <person name="Cerqueira G.C."/>
            <person name="Branche C."/>
            <person name="Haas B."/>
            <person name="Anupama A."/>
            <person name="Arner E."/>
            <person name="Aslund L."/>
            <person name="Attipoe P."/>
            <person name="Bontempi E."/>
            <person name="Bringaud F."/>
            <person name="Burton P."/>
            <person name="Cadag E."/>
            <person name="Campbell D.A."/>
            <person name="Carrington M."/>
            <person name="Crabtree J."/>
            <person name="Darban H."/>
            <person name="da Silveira J.F."/>
            <person name="de Jong P."/>
            <person name="Edwards K."/>
            <person name="Englund P.T."/>
            <person name="Fazelina G."/>
            <person name="Feldblyum T."/>
            <person name="Ferella M."/>
            <person name="Frasch A.C."/>
            <person name="Gull K."/>
            <person name="Horn D."/>
            <person name="Hou L."/>
            <person name="Huang Y."/>
            <person name="Kindlund E."/>
            <person name="Klingbeil M."/>
            <person name="Kluge S."/>
            <person name="Koo H."/>
            <person name="Lacerda D."/>
            <person name="Levin M.J."/>
            <person name="Lorenzi H."/>
            <person name="Louie T."/>
            <person name="Machado C.R."/>
            <person name="McCulloch R."/>
            <person name="McKenna A."/>
            <person name="Mizuno Y."/>
            <person name="Mottram J.C."/>
            <person name="Nelson S."/>
            <person name="Ochaya S."/>
            <person name="Osoegawa K."/>
            <person name="Pai G."/>
            <person name="Parsons M."/>
            <person name="Pentony M."/>
            <person name="Pettersson U."/>
            <person name="Pop M."/>
            <person name="Ramirez J.L."/>
            <person name="Rinta J."/>
            <person name="Robertson L."/>
            <person name="Salzberg S.L."/>
            <person name="Sanchez D.O."/>
            <person name="Seyler A."/>
            <person name="Sharma R."/>
            <person name="Shetty J."/>
            <person name="Simpson A.J."/>
            <person name="Sisk E."/>
            <person name="Tammi M.T."/>
            <person name="Tarleton R."/>
            <person name="Teixeira S."/>
            <person name="Van Aken S."/>
            <person name="Vogt C."/>
            <person name="Ward P.N."/>
            <person name="Wickstead B."/>
            <person name="Wortman J."/>
            <person name="White O."/>
            <person name="Fraser C.M."/>
            <person name="Stuart K.D."/>
            <person name="Andersson B."/>
        </authorList>
    </citation>
    <scope>NUCLEOTIDE SEQUENCE [LARGE SCALE GENOMIC DNA]</scope>
    <source>
        <strain evidence="3 4">CL Brener</strain>
    </source>
</reference>
<name>Q4D231_TRYCC</name>
<dbReference type="Proteomes" id="UP000002296">
    <property type="component" value="Unassembled WGS sequence"/>
</dbReference>
<dbReference type="AlphaFoldDB" id="Q4D231"/>
<evidence type="ECO:0000256" key="2">
    <source>
        <dbReference type="SAM" id="SignalP"/>
    </source>
</evidence>
<evidence type="ECO:0000313" key="3">
    <source>
        <dbReference type="EMBL" id="EAN86582.1"/>
    </source>
</evidence>
<dbReference type="EMBL" id="AAHK01001189">
    <property type="protein sequence ID" value="EAN86582.1"/>
    <property type="molecule type" value="Genomic_DNA"/>
</dbReference>
<evidence type="ECO:0000313" key="4">
    <source>
        <dbReference type="Proteomes" id="UP000002296"/>
    </source>
</evidence>
<comment type="caution">
    <text evidence="3">The sequence shown here is derived from an EMBL/GenBank/DDBJ whole genome shotgun (WGS) entry which is preliminary data.</text>
</comment>
<dbReference type="RefSeq" id="XP_808433.1">
    <property type="nucleotide sequence ID" value="XM_803340.1"/>
</dbReference>
<dbReference type="PaxDb" id="353153-Q4D231"/>
<dbReference type="KEGG" id="tcr:510635.40"/>